<gene>
    <name evidence="1" type="ORF">SLS56_008311</name>
</gene>
<protein>
    <submittedName>
        <fullName evidence="1">Uncharacterized protein</fullName>
    </submittedName>
</protein>
<accession>A0ABR3SKF8</accession>
<dbReference type="SUPFAM" id="SSF48264">
    <property type="entry name" value="Cytochrome P450"/>
    <property type="match status" value="1"/>
</dbReference>
<dbReference type="Pfam" id="PF12224">
    <property type="entry name" value="Amidoligase_2"/>
    <property type="match status" value="1"/>
</dbReference>
<reference evidence="1 2" key="1">
    <citation type="submission" date="2024-02" db="EMBL/GenBank/DDBJ databases">
        <title>De novo assembly and annotation of 12 fungi associated with fruit tree decline syndrome in Ontario, Canada.</title>
        <authorList>
            <person name="Sulman M."/>
            <person name="Ellouze W."/>
            <person name="Ilyukhin E."/>
        </authorList>
    </citation>
    <scope>NUCLEOTIDE SEQUENCE [LARGE SCALE GENOMIC DNA]</scope>
    <source>
        <strain evidence="1 2">M1-105</strain>
    </source>
</reference>
<comment type="caution">
    <text evidence="1">The sequence shown here is derived from an EMBL/GenBank/DDBJ whole genome shotgun (WGS) entry which is preliminary data.</text>
</comment>
<organism evidence="1 2">
    <name type="scientific">Neofusicoccum ribis</name>
    <dbReference type="NCBI Taxonomy" id="45134"/>
    <lineage>
        <taxon>Eukaryota</taxon>
        <taxon>Fungi</taxon>
        <taxon>Dikarya</taxon>
        <taxon>Ascomycota</taxon>
        <taxon>Pezizomycotina</taxon>
        <taxon>Dothideomycetes</taxon>
        <taxon>Dothideomycetes incertae sedis</taxon>
        <taxon>Botryosphaeriales</taxon>
        <taxon>Botryosphaeriaceae</taxon>
        <taxon>Neofusicoccum</taxon>
    </lineage>
</organism>
<sequence>MKYGPIVRIAPNEYSIDDPSAIKPLYGHGTVFVKGSWYHATGAPRGMKQNIFAEIDPKTHAAERRKIASLYAMSTLLKMEEEVNSCISLVEDRFRSFAKSQSTIELQWWMQCYAFDVSKRFGFLDAGEDPLGMVEGLDSFLTYVARMGIFPEFHRMVFSIISKLGKSGLLHVFAFTRDQIQKYKETVGSSESSANSDVFLSKAIRLHREKPDSFLEEDIFQTCSLNVVAGSDTTGISLTAVMWGLLKNPEAMAKLRAEVDEKYESGEISDPVSFADAQKMPYLQASINEGLRTHPAVGLPLSRVVPKGGIVIAGKNISLMEMSKIIPQLVRKFDIQLSDPDAELRTKNVWFVKQQDVIVITFINLSSITNLALSTCSSFRDNRSVNLADIWNDTSNEITTTMGNNRDIFPSKNSKDGHLPKGSIGWAVELKTRIFSVQEDDWIGEITHVLQVLHSKLDGRILVNDSCGMHVHVGRKATATSPARFDVRTIKNLFQLVTVFERQIEELHTEDRIISGDRRFANFCRPLSEGFQEYQDFGLGNPLLSSHRLKCGTPLTWCETIEGVVHELEDLDLITRDKRHVAYNFLNTTPLSEAKISRENSQKWTVEFRRHRGTLDADEVFAWLGFVLSAVQYAETTSFQEHQELLVARVEDPQFTILDLLKAIGAPAEVASYYEDALMLARMELVKLITQERNEGSTGLYAAIKKRLKVMMNREEADKEAQLQGLFKLVNNQRLKQSAFRHRAIAEKLEHGITATSSMS</sequence>
<dbReference type="PANTHER" id="PTHR24305:SF190">
    <property type="entry name" value="P450, PUTATIVE (EUROFUNG)-RELATED"/>
    <property type="match status" value="1"/>
</dbReference>
<proteinExistence type="predicted"/>
<dbReference type="InterPro" id="IPR050121">
    <property type="entry name" value="Cytochrome_P450_monoxygenase"/>
</dbReference>
<dbReference type="InterPro" id="IPR001128">
    <property type="entry name" value="Cyt_P450"/>
</dbReference>
<dbReference type="InterPro" id="IPR022025">
    <property type="entry name" value="Amidoligase_2"/>
</dbReference>
<keyword evidence="2" id="KW-1185">Reference proteome</keyword>
<dbReference type="InterPro" id="IPR036396">
    <property type="entry name" value="Cyt_P450_sf"/>
</dbReference>
<dbReference type="Proteomes" id="UP001521116">
    <property type="component" value="Unassembled WGS sequence"/>
</dbReference>
<evidence type="ECO:0000313" key="1">
    <source>
        <dbReference type="EMBL" id="KAL1623311.1"/>
    </source>
</evidence>
<dbReference type="EMBL" id="JAJVDC020000121">
    <property type="protein sequence ID" value="KAL1623311.1"/>
    <property type="molecule type" value="Genomic_DNA"/>
</dbReference>
<dbReference type="CDD" id="cd11060">
    <property type="entry name" value="CYP57A1-like"/>
    <property type="match status" value="1"/>
</dbReference>
<name>A0ABR3SKF8_9PEZI</name>
<evidence type="ECO:0000313" key="2">
    <source>
        <dbReference type="Proteomes" id="UP001521116"/>
    </source>
</evidence>
<dbReference type="Gene3D" id="1.10.630.10">
    <property type="entry name" value="Cytochrome P450"/>
    <property type="match status" value="1"/>
</dbReference>
<dbReference type="Pfam" id="PF00067">
    <property type="entry name" value="p450"/>
    <property type="match status" value="1"/>
</dbReference>
<dbReference type="PANTHER" id="PTHR24305">
    <property type="entry name" value="CYTOCHROME P450"/>
    <property type="match status" value="1"/>
</dbReference>